<dbReference type="EMBL" id="JABFDB010000008">
    <property type="protein sequence ID" value="NYZ20487.1"/>
    <property type="molecule type" value="Genomic_DNA"/>
</dbReference>
<comment type="caution">
    <text evidence="3">The sequence shown here is derived from an EMBL/GenBank/DDBJ whole genome shotgun (WGS) entry which is preliminary data.</text>
</comment>
<sequence>MKRTLLSTAILAVGIAVAIPVAAQQFGPGQGRGGMHGAHWGGGPGMGRMCEEGEARAAGMLAYAEKRLNITDAQRAAWTKLADQVRTSAAEMQKTCLANRPQPPQPGQGPQQTTLPDRLGHMETMMTAGLESIKRVKPALDDLYAQLTPEQKKLADEFVNRGMRGMQGGPGKPGGPGMPGGPGAPRQPG</sequence>
<feature type="region of interest" description="Disordered" evidence="1">
    <location>
        <begin position="159"/>
        <end position="189"/>
    </location>
</feature>
<dbReference type="RefSeq" id="WP_180282264.1">
    <property type="nucleotide sequence ID" value="NZ_JABFDB010000008.1"/>
</dbReference>
<evidence type="ECO:0000256" key="2">
    <source>
        <dbReference type="SAM" id="SignalP"/>
    </source>
</evidence>
<proteinExistence type="predicted"/>
<dbReference type="Pfam" id="PF07813">
    <property type="entry name" value="LTXXQ"/>
    <property type="match status" value="1"/>
</dbReference>
<keyword evidence="4" id="KW-1185">Reference proteome</keyword>
<evidence type="ECO:0000313" key="3">
    <source>
        <dbReference type="EMBL" id="NYZ20487.1"/>
    </source>
</evidence>
<evidence type="ECO:0000313" key="4">
    <source>
        <dbReference type="Proteomes" id="UP000584642"/>
    </source>
</evidence>
<keyword evidence="2" id="KW-0732">Signal</keyword>
<reference evidence="3 4" key="1">
    <citation type="submission" date="2020-05" db="EMBL/GenBank/DDBJ databases">
        <title>Azospirillum oleiclasticum sp. nov, a nitrogen-fixing and heavy crude oil-emulsifying bacterium isolated from the crude oil of Yumen Oilfield.</title>
        <authorList>
            <person name="Wu D."/>
            <person name="Cai M."/>
            <person name="Zhang X."/>
        </authorList>
    </citation>
    <scope>NUCLEOTIDE SEQUENCE [LARGE SCALE GENOMIC DNA]</scope>
    <source>
        <strain evidence="3 4">ROY-1-1-2</strain>
    </source>
</reference>
<protein>
    <submittedName>
        <fullName evidence="3">Spy/CpxP family protein refolding chaperone</fullName>
    </submittedName>
</protein>
<feature type="compositionally biased region" description="Gly residues" evidence="1">
    <location>
        <begin position="165"/>
        <end position="183"/>
    </location>
</feature>
<feature type="chain" id="PRO_5046994230" evidence="2">
    <location>
        <begin position="19"/>
        <end position="189"/>
    </location>
</feature>
<accession>A0ABX2T8T3</accession>
<feature type="signal peptide" evidence="2">
    <location>
        <begin position="1"/>
        <end position="18"/>
    </location>
</feature>
<dbReference type="Proteomes" id="UP000584642">
    <property type="component" value="Unassembled WGS sequence"/>
</dbReference>
<evidence type="ECO:0000256" key="1">
    <source>
        <dbReference type="SAM" id="MobiDB-lite"/>
    </source>
</evidence>
<name>A0ABX2T8T3_9PROT</name>
<dbReference type="InterPro" id="IPR012899">
    <property type="entry name" value="LTXXQ"/>
</dbReference>
<organism evidence="3 4">
    <name type="scientific">Azospirillum oleiclasticum</name>
    <dbReference type="NCBI Taxonomy" id="2735135"/>
    <lineage>
        <taxon>Bacteria</taxon>
        <taxon>Pseudomonadati</taxon>
        <taxon>Pseudomonadota</taxon>
        <taxon>Alphaproteobacteria</taxon>
        <taxon>Rhodospirillales</taxon>
        <taxon>Azospirillaceae</taxon>
        <taxon>Azospirillum</taxon>
    </lineage>
</organism>
<gene>
    <name evidence="3" type="ORF">HND93_12255</name>
</gene>